<dbReference type="Pfam" id="PF01936">
    <property type="entry name" value="NYN"/>
    <property type="match status" value="2"/>
</dbReference>
<dbReference type="PANTHER" id="PTHR14379">
    <property type="entry name" value="LIMKAIN B LKAP"/>
    <property type="match status" value="1"/>
</dbReference>
<comment type="caution">
    <text evidence="3">The sequence shown here is derived from an EMBL/GenBank/DDBJ whole genome shotgun (WGS) entry which is preliminary data.</text>
</comment>
<feature type="compositionally biased region" description="Polar residues" evidence="1">
    <location>
        <begin position="421"/>
        <end position="434"/>
    </location>
</feature>
<gene>
    <name evidence="3" type="ORF">MVEN_02072700</name>
</gene>
<dbReference type="OrthoDB" id="549353at2759"/>
<feature type="region of interest" description="Disordered" evidence="1">
    <location>
        <begin position="192"/>
        <end position="243"/>
    </location>
</feature>
<feature type="region of interest" description="Disordered" evidence="1">
    <location>
        <begin position="388"/>
        <end position="436"/>
    </location>
</feature>
<proteinExistence type="predicted"/>
<dbReference type="CDD" id="cd10910">
    <property type="entry name" value="PIN_limkain_b1_N_like"/>
    <property type="match status" value="2"/>
</dbReference>
<feature type="region of interest" description="Disordered" evidence="1">
    <location>
        <begin position="766"/>
        <end position="844"/>
    </location>
</feature>
<name>A0A8H6XDB5_9AGAR</name>
<accession>A0A8H6XDB5</accession>
<dbReference type="GO" id="GO:0010468">
    <property type="term" value="P:regulation of gene expression"/>
    <property type="evidence" value="ECO:0007669"/>
    <property type="project" value="InterPro"/>
</dbReference>
<reference evidence="3" key="1">
    <citation type="submission" date="2020-05" db="EMBL/GenBank/DDBJ databases">
        <title>Mycena genomes resolve the evolution of fungal bioluminescence.</title>
        <authorList>
            <person name="Tsai I.J."/>
        </authorList>
    </citation>
    <scope>NUCLEOTIDE SEQUENCE</scope>
    <source>
        <strain evidence="3">CCC161011</strain>
    </source>
</reference>
<feature type="region of interest" description="Disordered" evidence="1">
    <location>
        <begin position="308"/>
        <end position="353"/>
    </location>
</feature>
<dbReference type="PANTHER" id="PTHR14379:SF3">
    <property type="entry name" value="MEIOSIS REGULATOR AND MRNA STABILITY FACTOR 1"/>
    <property type="match status" value="1"/>
</dbReference>
<evidence type="ECO:0000313" key="3">
    <source>
        <dbReference type="EMBL" id="KAF7338467.1"/>
    </source>
</evidence>
<feature type="compositionally biased region" description="Pro residues" evidence="1">
    <location>
        <begin position="821"/>
        <end position="836"/>
    </location>
</feature>
<dbReference type="GO" id="GO:0004540">
    <property type="term" value="F:RNA nuclease activity"/>
    <property type="evidence" value="ECO:0007669"/>
    <property type="project" value="InterPro"/>
</dbReference>
<evidence type="ECO:0000313" key="4">
    <source>
        <dbReference type="Proteomes" id="UP000620124"/>
    </source>
</evidence>
<feature type="domain" description="NYN" evidence="2">
    <location>
        <begin position="610"/>
        <end position="726"/>
    </location>
</feature>
<feature type="domain" description="NYN" evidence="2">
    <location>
        <begin position="11"/>
        <end position="147"/>
    </location>
</feature>
<dbReference type="InterPro" id="IPR021139">
    <property type="entry name" value="NYN"/>
</dbReference>
<dbReference type="GO" id="GO:1905762">
    <property type="term" value="F:CCR4-NOT complex binding"/>
    <property type="evidence" value="ECO:0007669"/>
    <property type="project" value="TreeGrafter"/>
</dbReference>
<sequence length="1215" mass="131032">MQSHNTQSSDVAIFWDYENCHASSQISGYEIVSGIRNVAHWFGPVKQFKAYMEIPDSRSLGLRSELQSSGVLLTDCPHNGRKNVADQMIMVDMLTYAMDHPAPATIILISGDRDFAYAVSVLRLRRYEVVVISLPLPGAHISLKSQASLCLDWNSEVLGYSNSSSHPSVDPPTAPRNSFSLHLPSVGRSSYLPASESPYPKSSQLPSKPDSAAVISGPNRGANSSGDPFPLLNITPPEPKAVDRSTAPAASEQLEVVCVPAVAYSAHVLDVTKKHNIGAAMTPIQSTSTLLPLPRVLDKDGGTVRAPIQSPSLHGVLDNSGDITTAVQLSPPSSSPPVELAQTRPQSAPPELCPTEFTLFEGCSFTAALGSLTSAPVGTEECVLPRVPENLASTPPSGSPIPPERASIPNAQSRERDPPSASINQHNTVPASEEQSIKHIPSAFQPLVTVLLKHRAKGIAQPLRSTVEYELANSAHEQKVTNFSVLTALAWQINLVQMGGDGVHAWISLHPDYWPTLPAQAKQTFQSGSPSSSSAQKNISSVFQTLVDVLEKYKENGIPRPLMSNAAEKMLRVSNTLYHQAGVKKFSQFAALAEKQKIIELGGYEIVSGIRNVAHRFGPVKHFKAYMEIPDPDTFKSLSLRSELQSSGVSLTDCPHNGRKNVADQMIMVDMLAYAMDHPAPATVILISGDRDFAYAVSILRLRRYEVVIISLPVPGAHISLKSQASVWLDWNLEVLGHSSSSLHFESRAESPTALRNPVNFQLPSARKSSYLPTPETPSSRAPLPPSKHNTAAAVPGHHGNSGYFGDSSSVAPKAASPLPKTVPLPKPVPAPPPLSERPHMSPGLQERPEVVCIPAPLYSANVLRENNNVRAVSTPVQSTLTLPSPRENHVGAITTSVQPISTPPSPCRGFLAEPAPTRVTSPTSEPTQTESTSLEMPFIVGVTVAAPFTGATMCTKRKKLAEENPELPIPARASEGSSTIQPLELPISLEPVDNCTRWVLFNEKQATKPFPWEASMSTVLAGEEQSLNHIPPAFQPLVAVLLKHEANGIAQPLRSTVGYELIGLAKTIYEQAGVANFSQLTALAEQVKIIRMGGSAEHAWISLNRNSDIPPGEKNSTFQLASPSSSSRQKEVPLIFQTLVDVLQEHRAKGNVRVLRSVIALDIIAKDKMVYERAGVNSAKKFREYTALAEDAKIISLGGSQATAWMSLHPDWCK</sequence>
<dbReference type="AlphaFoldDB" id="A0A8H6XDB5"/>
<dbReference type="InterPro" id="IPR024768">
    <property type="entry name" value="Marf1"/>
</dbReference>
<dbReference type="Gene3D" id="3.40.50.1010">
    <property type="entry name" value="5'-nuclease"/>
    <property type="match status" value="2"/>
</dbReference>
<feature type="compositionally biased region" description="Polar residues" evidence="1">
    <location>
        <begin position="766"/>
        <end position="780"/>
    </location>
</feature>
<dbReference type="GO" id="GO:0005777">
    <property type="term" value="C:peroxisome"/>
    <property type="evidence" value="ECO:0007669"/>
    <property type="project" value="InterPro"/>
</dbReference>
<organism evidence="3 4">
    <name type="scientific">Mycena venus</name>
    <dbReference type="NCBI Taxonomy" id="2733690"/>
    <lineage>
        <taxon>Eukaryota</taxon>
        <taxon>Fungi</taxon>
        <taxon>Dikarya</taxon>
        <taxon>Basidiomycota</taxon>
        <taxon>Agaricomycotina</taxon>
        <taxon>Agaricomycetes</taxon>
        <taxon>Agaricomycetidae</taxon>
        <taxon>Agaricales</taxon>
        <taxon>Marasmiineae</taxon>
        <taxon>Mycenaceae</taxon>
        <taxon>Mycena</taxon>
    </lineage>
</organism>
<feature type="region of interest" description="Disordered" evidence="1">
    <location>
        <begin position="161"/>
        <end position="180"/>
    </location>
</feature>
<evidence type="ECO:0000256" key="1">
    <source>
        <dbReference type="SAM" id="MobiDB-lite"/>
    </source>
</evidence>
<dbReference type="Proteomes" id="UP000620124">
    <property type="component" value="Unassembled WGS sequence"/>
</dbReference>
<dbReference type="EMBL" id="JACAZI010000021">
    <property type="protein sequence ID" value="KAF7338467.1"/>
    <property type="molecule type" value="Genomic_DNA"/>
</dbReference>
<keyword evidence="4" id="KW-1185">Reference proteome</keyword>
<protein>
    <recommendedName>
        <fullName evidence="2">NYN domain-containing protein</fullName>
    </recommendedName>
</protein>
<evidence type="ECO:0000259" key="2">
    <source>
        <dbReference type="Pfam" id="PF01936"/>
    </source>
</evidence>